<dbReference type="InterPro" id="IPR017926">
    <property type="entry name" value="GATASE"/>
</dbReference>
<feature type="region of interest" description="Disordered" evidence="1">
    <location>
        <begin position="1"/>
        <end position="20"/>
    </location>
</feature>
<dbReference type="GO" id="GO:0005634">
    <property type="term" value="C:nucleus"/>
    <property type="evidence" value="ECO:0007669"/>
    <property type="project" value="TreeGrafter"/>
</dbReference>
<keyword evidence="3" id="KW-0315">Glutamine amidotransferase</keyword>
<organism evidence="3 4">
    <name type="scientific">Pleurostoma richardsiae</name>
    <dbReference type="NCBI Taxonomy" id="41990"/>
    <lineage>
        <taxon>Eukaryota</taxon>
        <taxon>Fungi</taxon>
        <taxon>Dikarya</taxon>
        <taxon>Ascomycota</taxon>
        <taxon>Pezizomycotina</taxon>
        <taxon>Sordariomycetes</taxon>
        <taxon>Sordariomycetidae</taxon>
        <taxon>Calosphaeriales</taxon>
        <taxon>Pleurostomataceae</taxon>
        <taxon>Pleurostoma</taxon>
    </lineage>
</organism>
<accession>A0AA38VJG5</accession>
<dbReference type="PANTHER" id="PTHR42695:SF5">
    <property type="entry name" value="GLUTAMINE AMIDOTRANSFERASE YLR126C-RELATED"/>
    <property type="match status" value="1"/>
</dbReference>
<dbReference type="PANTHER" id="PTHR42695">
    <property type="entry name" value="GLUTAMINE AMIDOTRANSFERASE YLR126C-RELATED"/>
    <property type="match status" value="1"/>
</dbReference>
<dbReference type="AlphaFoldDB" id="A0AA38VJG5"/>
<dbReference type="Gene3D" id="3.40.50.880">
    <property type="match status" value="1"/>
</dbReference>
<dbReference type="EMBL" id="JANBVO010000037">
    <property type="protein sequence ID" value="KAJ9136818.1"/>
    <property type="molecule type" value="Genomic_DNA"/>
</dbReference>
<dbReference type="Proteomes" id="UP001174694">
    <property type="component" value="Unassembled WGS sequence"/>
</dbReference>
<name>A0AA38VJG5_9PEZI</name>
<dbReference type="SUPFAM" id="SSF52317">
    <property type="entry name" value="Class I glutamine amidotransferase-like"/>
    <property type="match status" value="1"/>
</dbReference>
<dbReference type="InterPro" id="IPR044992">
    <property type="entry name" value="ChyE-like"/>
</dbReference>
<reference evidence="3" key="1">
    <citation type="submission" date="2022-07" db="EMBL/GenBank/DDBJ databases">
        <title>Fungi with potential for degradation of polypropylene.</title>
        <authorList>
            <person name="Gostincar C."/>
        </authorList>
    </citation>
    <scope>NUCLEOTIDE SEQUENCE</scope>
    <source>
        <strain evidence="3">EXF-13308</strain>
    </source>
</reference>
<sequence>MRVEGIQHADPSRPPEPGPGLGSPALSIAVLLNSYRSPFIAAIRDSYVRAIGSVSPESRLAFFYPVERDGDFPDPREFDLIVVGGGNLDPRRDSSCIRSVHDFIRETVRAHPGKKLCGICWGHQTIARVFGGVVADMEVPELGVTEVALTAAGHKFFPAPAGRAFLRVQQHHRREVAVAPAGFVELARGRQCLLNWGNTILTFQGHPEKDAETAKLRLADSERWFGTCLGDEVALEKLRGSMEVEHDGRWIWERVLQWARE</sequence>
<dbReference type="Pfam" id="PF00117">
    <property type="entry name" value="GATase"/>
    <property type="match status" value="1"/>
</dbReference>
<dbReference type="GO" id="GO:0005829">
    <property type="term" value="C:cytosol"/>
    <property type="evidence" value="ECO:0007669"/>
    <property type="project" value="TreeGrafter"/>
</dbReference>
<keyword evidence="4" id="KW-1185">Reference proteome</keyword>
<evidence type="ECO:0000256" key="1">
    <source>
        <dbReference type="SAM" id="MobiDB-lite"/>
    </source>
</evidence>
<gene>
    <name evidence="3" type="ORF">NKR23_g9457</name>
</gene>
<dbReference type="CDD" id="cd01741">
    <property type="entry name" value="GATase1_1"/>
    <property type="match status" value="1"/>
</dbReference>
<proteinExistence type="predicted"/>
<feature type="domain" description="Glutamine amidotransferase" evidence="2">
    <location>
        <begin position="76"/>
        <end position="217"/>
    </location>
</feature>
<comment type="caution">
    <text evidence="3">The sequence shown here is derived from an EMBL/GenBank/DDBJ whole genome shotgun (WGS) entry which is preliminary data.</text>
</comment>
<feature type="compositionally biased region" description="Basic and acidic residues" evidence="1">
    <location>
        <begin position="1"/>
        <end position="13"/>
    </location>
</feature>
<evidence type="ECO:0000259" key="2">
    <source>
        <dbReference type="Pfam" id="PF00117"/>
    </source>
</evidence>
<protein>
    <submittedName>
        <fullName evidence="3">Class I glutamine amidotransferase-like protein</fullName>
    </submittedName>
</protein>
<dbReference type="PROSITE" id="PS51273">
    <property type="entry name" value="GATASE_TYPE_1"/>
    <property type="match status" value="1"/>
</dbReference>
<evidence type="ECO:0000313" key="3">
    <source>
        <dbReference type="EMBL" id="KAJ9136818.1"/>
    </source>
</evidence>
<evidence type="ECO:0000313" key="4">
    <source>
        <dbReference type="Proteomes" id="UP001174694"/>
    </source>
</evidence>
<dbReference type="InterPro" id="IPR029062">
    <property type="entry name" value="Class_I_gatase-like"/>
</dbReference>